<comment type="caution">
    <text evidence="1">The sequence shown here is derived from an EMBL/GenBank/DDBJ whole genome shotgun (WGS) entry which is preliminary data.</text>
</comment>
<proteinExistence type="predicted"/>
<evidence type="ECO:0000313" key="3">
    <source>
        <dbReference type="Proteomes" id="UP000676336"/>
    </source>
</evidence>
<dbReference type="EMBL" id="CAJOBJ010340849">
    <property type="protein sequence ID" value="CAF5194855.1"/>
    <property type="molecule type" value="Genomic_DNA"/>
</dbReference>
<name>A0A8S2PPR7_9BILA</name>
<dbReference type="AlphaFoldDB" id="A0A8S2PPR7"/>
<evidence type="ECO:0000313" key="2">
    <source>
        <dbReference type="EMBL" id="CAF5194855.1"/>
    </source>
</evidence>
<sequence>MMSIVYFKTNSFVFFSSLLDAPSTTTPDLRLLLDDLTNYNNRKKQDNYHKETRTQLKQSTKPIESIEGHETVKPNTQDSIISATTTTIGRNRLNHSDEFYQIRNQLQEQLIMK</sequence>
<organism evidence="1 3">
    <name type="scientific">Rotaria magnacalcarata</name>
    <dbReference type="NCBI Taxonomy" id="392030"/>
    <lineage>
        <taxon>Eukaryota</taxon>
        <taxon>Metazoa</taxon>
        <taxon>Spiralia</taxon>
        <taxon>Gnathifera</taxon>
        <taxon>Rotifera</taxon>
        <taxon>Eurotatoria</taxon>
        <taxon>Bdelloidea</taxon>
        <taxon>Philodinida</taxon>
        <taxon>Philodinidae</taxon>
        <taxon>Rotaria</taxon>
    </lineage>
</organism>
<gene>
    <name evidence="2" type="ORF">GIL414_LOCUS74442</name>
    <name evidence="1" type="ORF">SMN809_LOCUS15399</name>
</gene>
<protein>
    <submittedName>
        <fullName evidence="1">Uncharacterized protein</fullName>
    </submittedName>
</protein>
<dbReference type="EMBL" id="CAJOBI010006609">
    <property type="protein sequence ID" value="CAF4064772.1"/>
    <property type="molecule type" value="Genomic_DNA"/>
</dbReference>
<evidence type="ECO:0000313" key="1">
    <source>
        <dbReference type="EMBL" id="CAF4064772.1"/>
    </source>
</evidence>
<dbReference type="Proteomes" id="UP000676336">
    <property type="component" value="Unassembled WGS sequence"/>
</dbReference>
<dbReference type="Proteomes" id="UP000681720">
    <property type="component" value="Unassembled WGS sequence"/>
</dbReference>
<accession>A0A8S2PPR7</accession>
<reference evidence="1" key="1">
    <citation type="submission" date="2021-02" db="EMBL/GenBank/DDBJ databases">
        <authorList>
            <person name="Nowell W R."/>
        </authorList>
    </citation>
    <scope>NUCLEOTIDE SEQUENCE</scope>
</reference>